<dbReference type="GO" id="GO:0005743">
    <property type="term" value="C:mitochondrial inner membrane"/>
    <property type="evidence" value="ECO:0007669"/>
    <property type="project" value="UniProtKB-SubCell"/>
</dbReference>
<dbReference type="Gene3D" id="2.10.109.10">
    <property type="entry name" value="Umud Fragment, subunit A"/>
    <property type="match status" value="1"/>
</dbReference>
<evidence type="ECO:0000259" key="7">
    <source>
        <dbReference type="Pfam" id="PF10502"/>
    </source>
</evidence>
<evidence type="ECO:0000256" key="5">
    <source>
        <dbReference type="PIRSR" id="PIRSR600223-1"/>
    </source>
</evidence>
<dbReference type="CDD" id="cd06530">
    <property type="entry name" value="S26_SPase_I"/>
    <property type="match status" value="1"/>
</dbReference>
<proteinExistence type="inferred from homology"/>
<evidence type="ECO:0000256" key="4">
    <source>
        <dbReference type="ARBA" id="ARBA00022801"/>
    </source>
</evidence>
<dbReference type="GO" id="GO:0004252">
    <property type="term" value="F:serine-type endopeptidase activity"/>
    <property type="evidence" value="ECO:0007669"/>
    <property type="project" value="InterPro"/>
</dbReference>
<dbReference type="Gramene" id="EME31902">
    <property type="protein sequence ID" value="EME31902"/>
    <property type="gene ID" value="Gasu_09690"/>
</dbReference>
<dbReference type="PRINTS" id="PR00727">
    <property type="entry name" value="LEADERPTASE"/>
</dbReference>
<feature type="active site" evidence="5">
    <location>
        <position position="114"/>
    </location>
</feature>
<keyword evidence="6" id="KW-0472">Membrane</keyword>
<evidence type="ECO:0000313" key="9">
    <source>
        <dbReference type="Proteomes" id="UP000030680"/>
    </source>
</evidence>
<accession>M2XP13</accession>
<dbReference type="GO" id="GO:0006465">
    <property type="term" value="P:signal peptide processing"/>
    <property type="evidence" value="ECO:0007669"/>
    <property type="project" value="InterPro"/>
</dbReference>
<dbReference type="EC" id="3.4.21.-" evidence="6"/>
<dbReference type="RefSeq" id="XP_005708422.1">
    <property type="nucleotide sequence ID" value="XM_005708365.1"/>
</dbReference>
<evidence type="ECO:0000256" key="3">
    <source>
        <dbReference type="ARBA" id="ARBA00022670"/>
    </source>
</evidence>
<name>M2XP13_GALSU</name>
<keyword evidence="6" id="KW-0999">Mitochondrion inner membrane</keyword>
<dbReference type="GO" id="GO:0009003">
    <property type="term" value="F:signal peptidase activity"/>
    <property type="evidence" value="ECO:0007669"/>
    <property type="project" value="UniProtKB-EC"/>
</dbReference>
<dbReference type="PANTHER" id="PTHR43390:SF1">
    <property type="entry name" value="CHLOROPLAST PROCESSING PEPTIDASE"/>
    <property type="match status" value="1"/>
</dbReference>
<evidence type="ECO:0000256" key="6">
    <source>
        <dbReference type="RuleBase" id="RU362041"/>
    </source>
</evidence>
<dbReference type="MEROPS" id="S26.A02"/>
<gene>
    <name evidence="8" type="ORF">Gasu_09690</name>
</gene>
<feature type="active site" evidence="5">
    <location>
        <position position="164"/>
    </location>
</feature>
<dbReference type="EMBL" id="KB454489">
    <property type="protein sequence ID" value="EME31902.1"/>
    <property type="molecule type" value="Genomic_DNA"/>
</dbReference>
<comment type="similarity">
    <text evidence="2 6">Belongs to the peptidase S26 family.</text>
</comment>
<dbReference type="STRING" id="130081.M2XP13"/>
<dbReference type="KEGG" id="gsl:Gasu_09690"/>
<keyword evidence="6" id="KW-0496">Mitochondrion</keyword>
<reference evidence="9" key="1">
    <citation type="journal article" date="2013" name="Science">
        <title>Gene transfer from bacteria and archaea facilitated evolution of an extremophilic eukaryote.</title>
        <authorList>
            <person name="Schonknecht G."/>
            <person name="Chen W.H."/>
            <person name="Ternes C.M."/>
            <person name="Barbier G.G."/>
            <person name="Shrestha R.P."/>
            <person name="Stanke M."/>
            <person name="Brautigam A."/>
            <person name="Baker B.J."/>
            <person name="Banfield J.F."/>
            <person name="Garavito R.M."/>
            <person name="Carr K."/>
            <person name="Wilkerson C."/>
            <person name="Rensing S.A."/>
            <person name="Gagneul D."/>
            <person name="Dickenson N.E."/>
            <person name="Oesterhelt C."/>
            <person name="Lercher M.J."/>
            <person name="Weber A.P."/>
        </authorList>
    </citation>
    <scope>NUCLEOTIDE SEQUENCE [LARGE SCALE GENOMIC DNA]</scope>
    <source>
        <strain evidence="9">074W</strain>
    </source>
</reference>
<dbReference type="InterPro" id="IPR019758">
    <property type="entry name" value="Pept_S26A_signal_pept_1_CS"/>
</dbReference>
<dbReference type="OrthoDB" id="308440at2759"/>
<dbReference type="NCBIfam" id="TIGR02227">
    <property type="entry name" value="sigpep_I_bact"/>
    <property type="match status" value="1"/>
</dbReference>
<feature type="domain" description="Peptidase S26" evidence="7">
    <location>
        <begin position="87"/>
        <end position="244"/>
    </location>
</feature>
<comment type="catalytic activity">
    <reaction evidence="1">
        <text>Cleavage of hydrophobic, N-terminal signal or leader sequences from secreted and periplasmic proteins.</text>
        <dbReference type="EC" id="3.4.21.89"/>
    </reaction>
</comment>
<dbReference type="InterPro" id="IPR019756">
    <property type="entry name" value="Pept_S26A_signal_pept_1_Ser-AS"/>
</dbReference>
<comment type="subcellular location">
    <subcellularLocation>
        <location evidence="6">Mitochondrion inner membrane</location>
    </subcellularLocation>
</comment>
<dbReference type="InterPro" id="IPR000223">
    <property type="entry name" value="Pept_S26A_signal_pept_1"/>
</dbReference>
<dbReference type="GeneID" id="17090513"/>
<dbReference type="PROSITE" id="PS00761">
    <property type="entry name" value="SPASE_I_3"/>
    <property type="match status" value="1"/>
</dbReference>
<dbReference type="Proteomes" id="UP000030680">
    <property type="component" value="Unassembled WGS sequence"/>
</dbReference>
<keyword evidence="9" id="KW-1185">Reference proteome</keyword>
<dbReference type="SUPFAM" id="SSF51306">
    <property type="entry name" value="LexA/Signal peptidase"/>
    <property type="match status" value="1"/>
</dbReference>
<keyword evidence="4 6" id="KW-0378">Hydrolase</keyword>
<dbReference type="AlphaFoldDB" id="M2XP13"/>
<protein>
    <recommendedName>
        <fullName evidence="6">Mitochondrial inner membrane protease subunit</fullName>
        <ecNumber evidence="6">3.4.21.-</ecNumber>
    </recommendedName>
</protein>
<dbReference type="PANTHER" id="PTHR43390">
    <property type="entry name" value="SIGNAL PEPTIDASE I"/>
    <property type="match status" value="1"/>
</dbReference>
<dbReference type="InterPro" id="IPR019533">
    <property type="entry name" value="Peptidase_S26"/>
</dbReference>
<dbReference type="PROSITE" id="PS00501">
    <property type="entry name" value="SPASE_I_1"/>
    <property type="match status" value="1"/>
</dbReference>
<sequence length="254" mass="29345">MASRSSCFAILCLGKHGTCGVCHSFFFRSNKRWSFCELSFRKQPKTLKLGIGRLSCCQHVEDEESPPPPTSSSWMERLKKDPRWEDIFTLTLSLAVAWMFRVFVVEPRFIPSLSMYPTFYVGDQLLVEKVSKWVRPIQRGDVVVFHPTDQLVAYGYQKDEALIKRVVAVQGDFVYIRDGKVFVNAIPVVEKYIAEEPNYIWGPIQVPKGYLLVLGDNRNNSFDSHVWGLLPTEKVIGRAIFKYWPIHRVGWIEH</sequence>
<dbReference type="eggNOG" id="KOG0171">
    <property type="taxonomic scope" value="Eukaryota"/>
</dbReference>
<organism evidence="8 9">
    <name type="scientific">Galdieria sulphuraria</name>
    <name type="common">Red alga</name>
    <dbReference type="NCBI Taxonomy" id="130081"/>
    <lineage>
        <taxon>Eukaryota</taxon>
        <taxon>Rhodophyta</taxon>
        <taxon>Bangiophyceae</taxon>
        <taxon>Galdieriales</taxon>
        <taxon>Galdieriaceae</taxon>
        <taxon>Galdieria</taxon>
    </lineage>
</organism>
<dbReference type="OMA" id="WIRMAIS"/>
<evidence type="ECO:0000313" key="8">
    <source>
        <dbReference type="EMBL" id="EME31902.1"/>
    </source>
</evidence>
<keyword evidence="3 6" id="KW-0645">Protease</keyword>
<evidence type="ECO:0000256" key="2">
    <source>
        <dbReference type="ARBA" id="ARBA00009370"/>
    </source>
</evidence>
<dbReference type="InterPro" id="IPR036286">
    <property type="entry name" value="LexA/Signal_pep-like_sf"/>
</dbReference>
<evidence type="ECO:0000256" key="1">
    <source>
        <dbReference type="ARBA" id="ARBA00000677"/>
    </source>
</evidence>
<dbReference type="Pfam" id="PF10502">
    <property type="entry name" value="Peptidase_S26"/>
    <property type="match status" value="1"/>
</dbReference>